<evidence type="ECO:0000313" key="1">
    <source>
        <dbReference type="EMBL" id="AKU94149.1"/>
    </source>
</evidence>
<keyword evidence="2" id="KW-1185">Reference proteome</keyword>
<protein>
    <submittedName>
        <fullName evidence="1">dTDP-4-dehydrorhamnose reductase</fullName>
    </submittedName>
</protein>
<evidence type="ECO:0000313" key="2">
    <source>
        <dbReference type="Proteomes" id="UP000064967"/>
    </source>
</evidence>
<proteinExistence type="predicted"/>
<dbReference type="STRING" id="1391654.AKJ09_00813"/>
<dbReference type="EMBL" id="CP012333">
    <property type="protein sequence ID" value="AKU94149.1"/>
    <property type="molecule type" value="Genomic_DNA"/>
</dbReference>
<organism evidence="1 2">
    <name type="scientific">Labilithrix luteola</name>
    <dbReference type="NCBI Taxonomy" id="1391654"/>
    <lineage>
        <taxon>Bacteria</taxon>
        <taxon>Pseudomonadati</taxon>
        <taxon>Myxococcota</taxon>
        <taxon>Polyangia</taxon>
        <taxon>Polyangiales</taxon>
        <taxon>Labilitrichaceae</taxon>
        <taxon>Labilithrix</taxon>
    </lineage>
</organism>
<reference evidence="1 2" key="1">
    <citation type="submission" date="2015-08" db="EMBL/GenBank/DDBJ databases">
        <authorList>
            <person name="Babu N.S."/>
            <person name="Beckwith C.J."/>
            <person name="Beseler K.G."/>
            <person name="Brison A."/>
            <person name="Carone J.V."/>
            <person name="Caskin T.P."/>
            <person name="Diamond M."/>
            <person name="Durham M.E."/>
            <person name="Foxe J.M."/>
            <person name="Go M."/>
            <person name="Henderson B.A."/>
            <person name="Jones I.B."/>
            <person name="McGettigan J.A."/>
            <person name="Micheletti S.J."/>
            <person name="Nasrallah M.E."/>
            <person name="Ortiz D."/>
            <person name="Piller C.R."/>
            <person name="Privatt S.R."/>
            <person name="Schneider S.L."/>
            <person name="Sharp S."/>
            <person name="Smith T.C."/>
            <person name="Stanton J.D."/>
            <person name="Ullery H.E."/>
            <person name="Wilson R.J."/>
            <person name="Serrano M.G."/>
            <person name="Buck G."/>
            <person name="Lee V."/>
            <person name="Wang Y."/>
            <person name="Carvalho R."/>
            <person name="Voegtly L."/>
            <person name="Shi R."/>
            <person name="Duckworth R."/>
            <person name="Johnson A."/>
            <person name="Loviza R."/>
            <person name="Walstead R."/>
            <person name="Shah Z."/>
            <person name="Kiflezghi M."/>
            <person name="Wade K."/>
            <person name="Ball S.L."/>
            <person name="Bradley K.W."/>
            <person name="Asai D.J."/>
            <person name="Bowman C.A."/>
            <person name="Russell D.A."/>
            <person name="Pope W.H."/>
            <person name="Jacobs-Sera D."/>
            <person name="Hendrix R.W."/>
            <person name="Hatfull G.F."/>
        </authorList>
    </citation>
    <scope>NUCLEOTIDE SEQUENCE [LARGE SCALE GENOMIC DNA]</scope>
    <source>
        <strain evidence="1 2">DSM 27648</strain>
    </source>
</reference>
<name>A0A0K1PM15_9BACT</name>
<dbReference type="KEGG" id="llu:AKJ09_00813"/>
<dbReference type="AlphaFoldDB" id="A0A0K1PM15"/>
<dbReference type="PATRIC" id="fig|1391654.3.peg.823"/>
<dbReference type="Proteomes" id="UP000064967">
    <property type="component" value="Chromosome"/>
</dbReference>
<sequence>MLRLPLLYGPIADWSESAVTSLVPAIVASLVGVPVSSLTGGTRLGFLLSLGLLCHATQCMDVFICEQVASETEQVAQMDGKAARTRERPTSFRKRNIADYCAEGGYV</sequence>
<gene>
    <name evidence="1" type="ORF">AKJ09_00813</name>
</gene>
<accession>A0A0K1PM15</accession>